<evidence type="ECO:0000256" key="2">
    <source>
        <dbReference type="ARBA" id="ARBA00008392"/>
    </source>
</evidence>
<dbReference type="GO" id="GO:0017059">
    <property type="term" value="C:serine palmitoyltransferase complex"/>
    <property type="evidence" value="ECO:0007669"/>
    <property type="project" value="TreeGrafter"/>
</dbReference>
<organism evidence="11">
    <name type="scientific">Trypanosoma vivax (strain Y486)</name>
    <dbReference type="NCBI Taxonomy" id="1055687"/>
    <lineage>
        <taxon>Eukaryota</taxon>
        <taxon>Discoba</taxon>
        <taxon>Euglenozoa</taxon>
        <taxon>Kinetoplastea</taxon>
        <taxon>Metakinetoplastina</taxon>
        <taxon>Trypanosomatida</taxon>
        <taxon>Trypanosomatidae</taxon>
        <taxon>Trypanosoma</taxon>
        <taxon>Duttonella</taxon>
    </lineage>
</organism>
<name>G0U652_TRYVY</name>
<dbReference type="VEuPathDB" id="TriTrypDB:TvY486_1004080"/>
<dbReference type="PANTHER" id="PTHR13693">
    <property type="entry name" value="CLASS II AMINOTRANSFERASE/8-AMINO-7-OXONONANOATE SYNTHASE"/>
    <property type="match status" value="1"/>
</dbReference>
<dbReference type="InterPro" id="IPR015422">
    <property type="entry name" value="PyrdxlP-dep_Trfase_small"/>
</dbReference>
<dbReference type="InterPro" id="IPR050087">
    <property type="entry name" value="AON_synthase_class-II"/>
</dbReference>
<feature type="transmembrane region" description="Helical" evidence="9">
    <location>
        <begin position="80"/>
        <end position="101"/>
    </location>
</feature>
<evidence type="ECO:0000256" key="9">
    <source>
        <dbReference type="SAM" id="Phobius"/>
    </source>
</evidence>
<dbReference type="SUPFAM" id="SSF53383">
    <property type="entry name" value="PLP-dependent transferases"/>
    <property type="match status" value="1"/>
</dbReference>
<dbReference type="GO" id="GO:0046513">
    <property type="term" value="P:ceramide biosynthetic process"/>
    <property type="evidence" value="ECO:0007669"/>
    <property type="project" value="TreeGrafter"/>
</dbReference>
<evidence type="ECO:0000256" key="6">
    <source>
        <dbReference type="ARBA" id="ARBA00048528"/>
    </source>
</evidence>
<dbReference type="GO" id="GO:0030170">
    <property type="term" value="F:pyridoxal phosphate binding"/>
    <property type="evidence" value="ECO:0007669"/>
    <property type="project" value="InterPro"/>
</dbReference>
<dbReference type="InterPro" id="IPR001917">
    <property type="entry name" value="Aminotrans_II_pyridoxalP_BS"/>
</dbReference>
<dbReference type="InterPro" id="IPR004839">
    <property type="entry name" value="Aminotransferase_I/II_large"/>
</dbReference>
<protein>
    <recommendedName>
        <fullName evidence="3">serine C-palmitoyltransferase</fullName>
        <ecNumber evidence="3">2.3.1.50</ecNumber>
    </recommendedName>
</protein>
<feature type="compositionally biased region" description="Basic and acidic residues" evidence="8">
    <location>
        <begin position="42"/>
        <end position="61"/>
    </location>
</feature>
<keyword evidence="9" id="KW-0472">Membrane</keyword>
<comment type="cofactor">
    <cofactor evidence="1 7">
        <name>pyridoxal 5'-phosphate</name>
        <dbReference type="ChEBI" id="CHEBI:597326"/>
    </cofactor>
</comment>
<accession>G0U652</accession>
<dbReference type="Pfam" id="PF00155">
    <property type="entry name" value="Aminotran_1_2"/>
    <property type="match status" value="1"/>
</dbReference>
<evidence type="ECO:0000256" key="4">
    <source>
        <dbReference type="ARBA" id="ARBA00022679"/>
    </source>
</evidence>
<feature type="domain" description="Aminotransferase class I/classII large" evidence="10">
    <location>
        <begin position="177"/>
        <end position="535"/>
    </location>
</feature>
<keyword evidence="11" id="KW-0012">Acyltransferase</keyword>
<comment type="similarity">
    <text evidence="2 7">Belongs to the class-II pyridoxal-phosphate-dependent aminotransferase family.</text>
</comment>
<dbReference type="PANTHER" id="PTHR13693:SF3">
    <property type="entry name" value="LD36009P"/>
    <property type="match status" value="1"/>
</dbReference>
<evidence type="ECO:0000256" key="1">
    <source>
        <dbReference type="ARBA" id="ARBA00001933"/>
    </source>
</evidence>
<dbReference type="EMBL" id="HE573026">
    <property type="protein sequence ID" value="CCC51355.1"/>
    <property type="molecule type" value="Genomic_DNA"/>
</dbReference>
<dbReference type="PROSITE" id="PS00599">
    <property type="entry name" value="AA_TRANSFER_CLASS_2"/>
    <property type="match status" value="1"/>
</dbReference>
<keyword evidence="9" id="KW-1133">Transmembrane helix</keyword>
<gene>
    <name evidence="11" type="ORF">TVY486_1004080</name>
</gene>
<dbReference type="GO" id="GO:0004758">
    <property type="term" value="F:serine C-palmitoyltransferase activity"/>
    <property type="evidence" value="ECO:0007669"/>
    <property type="project" value="UniProtKB-EC"/>
</dbReference>
<keyword evidence="9" id="KW-0812">Transmembrane</keyword>
<dbReference type="GO" id="GO:0046512">
    <property type="term" value="P:sphingosine biosynthetic process"/>
    <property type="evidence" value="ECO:0007669"/>
    <property type="project" value="TreeGrafter"/>
</dbReference>
<evidence type="ECO:0000256" key="7">
    <source>
        <dbReference type="RuleBase" id="RU003693"/>
    </source>
</evidence>
<dbReference type="InterPro" id="IPR015424">
    <property type="entry name" value="PyrdxlP-dep_Trfase"/>
</dbReference>
<sequence length="558" mass="61470">MTECVVPQRNAESQRLDKLLTNKDVVITRQSSGLGDDSSTDQSRRDSHVEARRATYKEGHAEQPLQDNYVRHPTKSKKSIPLLSVLVMNAVYGMLFTFGIIRDFYHKYFRCSAAQCTGYAPLIKGKDDFWLRRFYRRAADVMSHTVDSRPSRVIGVVERVSSDYNKGLEFTGRVVPCLNLSSYNYLGFADDVPSITHEVLDSLGRYGLASCSPQQHAGHHRPGAELERAIADFLGKDDAIVCGMGFGTNFRGLPGLFGSDTLVVSDSLNHSSLVNGIRVSGARVKVFKNGNMEHLEKVLHEAVVLGKNPTRCLEPWARIVIVAEGVYSMEGDLIDLPRVVELKKRYNALLFVDEAHSIGATGFNGRGVTEHFGVDPRDVDILMGTFTKSFSAIGGYLAGDKGVIDYLRKHSSIALYCDTLAPPCAQQALSVLNVINGLDGTDIGKKRIQQLRENSQFFRRGLIARGFSVLGDDASPVVPVMVHHVGKAVAVGRKCMERGLAVVIVGYPATPPLECRVRFCVSAAHTRADLQFALDVMDDVSQEVGIKYYPSDPSQQQQ</sequence>
<evidence type="ECO:0000256" key="5">
    <source>
        <dbReference type="ARBA" id="ARBA00022898"/>
    </source>
</evidence>
<evidence type="ECO:0000313" key="11">
    <source>
        <dbReference type="EMBL" id="CCC51355.1"/>
    </source>
</evidence>
<proteinExistence type="inferred from homology"/>
<dbReference type="EC" id="2.3.1.50" evidence="3"/>
<dbReference type="AlphaFoldDB" id="G0U652"/>
<comment type="catalytic activity">
    <reaction evidence="6">
        <text>L-serine + hexadecanoyl-CoA + H(+) = 3-oxosphinganine + CO2 + CoA</text>
        <dbReference type="Rhea" id="RHEA:14761"/>
        <dbReference type="ChEBI" id="CHEBI:15378"/>
        <dbReference type="ChEBI" id="CHEBI:16526"/>
        <dbReference type="ChEBI" id="CHEBI:33384"/>
        <dbReference type="ChEBI" id="CHEBI:57287"/>
        <dbReference type="ChEBI" id="CHEBI:57379"/>
        <dbReference type="ChEBI" id="CHEBI:58299"/>
        <dbReference type="EC" id="2.3.1.50"/>
    </reaction>
</comment>
<dbReference type="InterPro" id="IPR015421">
    <property type="entry name" value="PyrdxlP-dep_Trfase_major"/>
</dbReference>
<dbReference type="Gene3D" id="3.90.1150.10">
    <property type="entry name" value="Aspartate Aminotransferase, domain 1"/>
    <property type="match status" value="1"/>
</dbReference>
<dbReference type="GO" id="GO:0016020">
    <property type="term" value="C:membrane"/>
    <property type="evidence" value="ECO:0007669"/>
    <property type="project" value="GOC"/>
</dbReference>
<dbReference type="Gene3D" id="3.40.640.10">
    <property type="entry name" value="Type I PLP-dependent aspartate aminotransferase-like (Major domain)"/>
    <property type="match status" value="1"/>
</dbReference>
<keyword evidence="4 11" id="KW-0808">Transferase</keyword>
<evidence type="ECO:0000256" key="8">
    <source>
        <dbReference type="SAM" id="MobiDB-lite"/>
    </source>
</evidence>
<reference evidence="11" key="1">
    <citation type="journal article" date="2012" name="Proc. Natl. Acad. Sci. U.S.A.">
        <title>Antigenic diversity is generated by distinct evolutionary mechanisms in African trypanosome species.</title>
        <authorList>
            <person name="Jackson A.P."/>
            <person name="Berry A."/>
            <person name="Aslett M."/>
            <person name="Allison H.C."/>
            <person name="Burton P."/>
            <person name="Vavrova-Anderson J."/>
            <person name="Brown R."/>
            <person name="Browne H."/>
            <person name="Corton N."/>
            <person name="Hauser H."/>
            <person name="Gamble J."/>
            <person name="Gilderthorp R."/>
            <person name="Marcello L."/>
            <person name="McQuillan J."/>
            <person name="Otto T.D."/>
            <person name="Quail M.A."/>
            <person name="Sanders M.J."/>
            <person name="van Tonder A."/>
            <person name="Ginger M.L."/>
            <person name="Field M.C."/>
            <person name="Barry J.D."/>
            <person name="Hertz-Fowler C."/>
            <person name="Berriman M."/>
        </authorList>
    </citation>
    <scope>NUCLEOTIDE SEQUENCE</scope>
    <source>
        <strain evidence="11">Y486</strain>
    </source>
</reference>
<evidence type="ECO:0000259" key="10">
    <source>
        <dbReference type="Pfam" id="PF00155"/>
    </source>
</evidence>
<feature type="region of interest" description="Disordered" evidence="8">
    <location>
        <begin position="30"/>
        <end position="71"/>
    </location>
</feature>
<evidence type="ECO:0000256" key="3">
    <source>
        <dbReference type="ARBA" id="ARBA00013220"/>
    </source>
</evidence>
<keyword evidence="5 7" id="KW-0663">Pyridoxal phosphate</keyword>